<keyword evidence="4" id="KW-1185">Reference proteome</keyword>
<accession>A0A286GLT3</accession>
<dbReference type="Proteomes" id="UP000219621">
    <property type="component" value="Unassembled WGS sequence"/>
</dbReference>
<gene>
    <name evidence="3" type="ORF">SAMN05421508_105360</name>
</gene>
<evidence type="ECO:0000259" key="1">
    <source>
        <dbReference type="Pfam" id="PF01738"/>
    </source>
</evidence>
<evidence type="ECO:0000259" key="2">
    <source>
        <dbReference type="Pfam" id="PF23678"/>
    </source>
</evidence>
<dbReference type="InterPro" id="IPR002925">
    <property type="entry name" value="Dienelactn_hydro"/>
</dbReference>
<evidence type="ECO:0000313" key="4">
    <source>
        <dbReference type="Proteomes" id="UP000219621"/>
    </source>
</evidence>
<protein>
    <submittedName>
        <fullName evidence="3">Carboxymethylenebutenolidase</fullName>
    </submittedName>
</protein>
<dbReference type="InterPro" id="IPR006311">
    <property type="entry name" value="TAT_signal"/>
</dbReference>
<dbReference type="AlphaFoldDB" id="A0A286GLT3"/>
<name>A0A286GLT3_9PROT</name>
<feature type="domain" description="YqhI" evidence="2">
    <location>
        <begin position="4"/>
        <end position="35"/>
    </location>
</feature>
<dbReference type="PROSITE" id="PS51318">
    <property type="entry name" value="TAT"/>
    <property type="match status" value="1"/>
</dbReference>
<dbReference type="InterPro" id="IPR057802">
    <property type="entry name" value="YqhI_dom"/>
</dbReference>
<dbReference type="PANTHER" id="PTHR46623">
    <property type="entry name" value="CARBOXYMETHYLENEBUTENOLIDASE-RELATED"/>
    <property type="match status" value="1"/>
</dbReference>
<feature type="domain" description="Dienelactone hydrolase" evidence="1">
    <location>
        <begin position="83"/>
        <end position="293"/>
    </location>
</feature>
<dbReference type="PANTHER" id="PTHR46623:SF6">
    <property type="entry name" value="ALPHA_BETA-HYDROLASES SUPERFAMILY PROTEIN"/>
    <property type="match status" value="1"/>
</dbReference>
<sequence length="296" mass="31526">MPPTRSAIPQPIIDLYDEYTHAPLDRRAFLERLAALAGGSAAAYALLPVLENNYAVAQIVAPDDARLKTEEASIPAPGGGTVAAYVAKPADAAGPLPAVVVIHENRGLNPHIRDVARRMALEGYVAVAPDLLSSAGGTPADEDKAREMIGQLDAEKTLAEALAVVDYARRGRDDVTGRVGTVGFCWGGALVNRVAAADPQVNATVSYYGRQPSAEEAKKIAAPLMLHYASLDERINAGIPQFTATLVEAGIPYTLHVYEGANHAFNNDTNAARYDEQAATLAWQRTTDFFARHLKG</sequence>
<dbReference type="InterPro" id="IPR029058">
    <property type="entry name" value="AB_hydrolase_fold"/>
</dbReference>
<dbReference type="RefSeq" id="WP_097279725.1">
    <property type="nucleotide sequence ID" value="NZ_OCNJ01000005.1"/>
</dbReference>
<evidence type="ECO:0000313" key="3">
    <source>
        <dbReference type="EMBL" id="SOD96501.1"/>
    </source>
</evidence>
<dbReference type="SUPFAM" id="SSF53474">
    <property type="entry name" value="alpha/beta-Hydrolases"/>
    <property type="match status" value="1"/>
</dbReference>
<dbReference type="InterPro" id="IPR051049">
    <property type="entry name" value="Dienelactone_hydrolase-like"/>
</dbReference>
<dbReference type="Pfam" id="PF23678">
    <property type="entry name" value="YqhI"/>
    <property type="match status" value="1"/>
</dbReference>
<reference evidence="3 4" key="1">
    <citation type="submission" date="2017-09" db="EMBL/GenBank/DDBJ databases">
        <authorList>
            <person name="Ehlers B."/>
            <person name="Leendertz F.H."/>
        </authorList>
    </citation>
    <scope>NUCLEOTIDE SEQUENCE [LARGE SCALE GENOMIC DNA]</scope>
    <source>
        <strain evidence="3 4">USBA 140</strain>
    </source>
</reference>
<dbReference type="Pfam" id="PF01738">
    <property type="entry name" value="DLH"/>
    <property type="match status" value="1"/>
</dbReference>
<dbReference type="Gene3D" id="3.40.50.1820">
    <property type="entry name" value="alpha/beta hydrolase"/>
    <property type="match status" value="1"/>
</dbReference>
<organism evidence="3 4">
    <name type="scientific">Caenispirillum bisanense</name>
    <dbReference type="NCBI Taxonomy" id="414052"/>
    <lineage>
        <taxon>Bacteria</taxon>
        <taxon>Pseudomonadati</taxon>
        <taxon>Pseudomonadota</taxon>
        <taxon>Alphaproteobacteria</taxon>
        <taxon>Rhodospirillales</taxon>
        <taxon>Novispirillaceae</taxon>
        <taxon>Caenispirillum</taxon>
    </lineage>
</organism>
<dbReference type="GO" id="GO:0016787">
    <property type="term" value="F:hydrolase activity"/>
    <property type="evidence" value="ECO:0007669"/>
    <property type="project" value="InterPro"/>
</dbReference>
<proteinExistence type="predicted"/>
<dbReference type="OrthoDB" id="9771666at2"/>
<dbReference type="EMBL" id="OCNJ01000005">
    <property type="protein sequence ID" value="SOD96501.1"/>
    <property type="molecule type" value="Genomic_DNA"/>
</dbReference>